<organism evidence="9 10">
    <name type="scientific">Nyssa sinensis</name>
    <dbReference type="NCBI Taxonomy" id="561372"/>
    <lineage>
        <taxon>Eukaryota</taxon>
        <taxon>Viridiplantae</taxon>
        <taxon>Streptophyta</taxon>
        <taxon>Embryophyta</taxon>
        <taxon>Tracheophyta</taxon>
        <taxon>Spermatophyta</taxon>
        <taxon>Magnoliopsida</taxon>
        <taxon>eudicotyledons</taxon>
        <taxon>Gunneridae</taxon>
        <taxon>Pentapetalae</taxon>
        <taxon>asterids</taxon>
        <taxon>Cornales</taxon>
        <taxon>Nyssaceae</taxon>
        <taxon>Nyssa</taxon>
    </lineage>
</organism>
<keyword evidence="6" id="KW-1133">Transmembrane helix</keyword>
<evidence type="ECO:0000313" key="9">
    <source>
        <dbReference type="EMBL" id="KAA8521093.1"/>
    </source>
</evidence>
<keyword evidence="4" id="KW-0175">Coiled coil</keyword>
<feature type="domain" description="Beta-galactosidase galactose-binding" evidence="8">
    <location>
        <begin position="275"/>
        <end position="361"/>
    </location>
</feature>
<keyword evidence="6" id="KW-0812">Transmembrane</keyword>
<proteinExistence type="predicted"/>
<reference evidence="9 10" key="1">
    <citation type="submission" date="2019-09" db="EMBL/GenBank/DDBJ databases">
        <title>A chromosome-level genome assembly of the Chinese tupelo Nyssa sinensis.</title>
        <authorList>
            <person name="Yang X."/>
            <person name="Kang M."/>
            <person name="Yang Y."/>
            <person name="Xiong H."/>
            <person name="Wang M."/>
            <person name="Zhang Z."/>
            <person name="Wang Z."/>
            <person name="Wu H."/>
            <person name="Ma T."/>
            <person name="Liu J."/>
            <person name="Xi Z."/>
        </authorList>
    </citation>
    <scope>NUCLEOTIDE SEQUENCE [LARGE SCALE GENOMIC DNA]</scope>
    <source>
        <strain evidence="9">J267</strain>
        <tissue evidence="9">Leaf</tissue>
    </source>
</reference>
<dbReference type="InterPro" id="IPR008979">
    <property type="entry name" value="Galactose-bd-like_sf"/>
</dbReference>
<dbReference type="Pfam" id="PF17834">
    <property type="entry name" value="GHD"/>
    <property type="match status" value="1"/>
</dbReference>
<sequence length="888" mass="99583">MAEYSGAVLGVLSAVLYGRRGHVWKKNQLKRRLHAITIASATCFLFPVAMWDMIIGSTSGSSVELPFSAWPFLSTIIFGVILIFYVDSIAEESFLCSQSVCAFRGFALNVLNLHNTKIVQLPDFPSGLRHLNYVQSFAMIENEFGPVEWEIGAPGKAYTKWAAKMVVGLNTGVPWIMCKQEDAPDPIAHVFKSESGPCAAFLSNYDPESSAKVNFENVQYDLPPWSVSILPDCKNVVFNTARVGLKGEALSLHTVSGSSSVEWVEGSLLAQKQPLTWYKTTFNAPEGNDPLALDMNSMGKGLIWINGENIRRHWPGYTAHGSCSSCSYAGIYNEKKCRSNCGEASQRWYHVPQSWLNPTGNLLVVFEEWGGDPTGIALLCRRNRGHQRPKQVPTVLCQPSSSSSFLLDSGSMHYSNTAIAVAIVAVTIPSPLQKPEPVTVMAAPEQEQEQEQEQQPPTTKSSLPPSNVHYEKLLSSYLGLGFTLFLGLIPKSSTSLVSTLQSRNRDLSLKLIQAEDQLRQLHSRRREDSKANARVVEIFASHRHAWQQEEKRLLQQIDASADEIAHLRAKVEELEKLEIESKANVEELKREVAERDEILNFMARKSEFDDSSETGGGCGGHCYSEVEAKSGKCRVSEGFDPVAEECFVRRGGHNVDEISGMYGQANGFNPEFLNSTSKFWTERATLWQDVQYESLESLYHLKHFVARRESPWKVDGEATGISSKLKLLEQELLNLERIGKCDLSKVPSLMRKQAKRYQAFSGKIDDLCRRMQASDPCEPSLSSEFRTQRQTEFLLEAFRLQQRASETGQKLMALQNESRKGFIGDELEASVKLATRRSLDSIRNNFKEIQRNLEIWLARIIGDLEGILARDGASRVREYYISRYPFVQ</sequence>
<dbReference type="PANTHER" id="PTHR47747:SF3">
    <property type="entry name" value="OS03G0853600 PROTEIN"/>
    <property type="match status" value="1"/>
</dbReference>
<protein>
    <submittedName>
        <fullName evidence="9">Uncharacterized protein</fullName>
    </submittedName>
</protein>
<keyword evidence="3" id="KW-0326">Glycosidase</keyword>
<dbReference type="Gene3D" id="2.60.120.260">
    <property type="entry name" value="Galactose-binding domain-like"/>
    <property type="match status" value="1"/>
</dbReference>
<gene>
    <name evidence="9" type="ORF">F0562_011754</name>
</gene>
<evidence type="ECO:0000256" key="2">
    <source>
        <dbReference type="ARBA" id="ARBA00022801"/>
    </source>
</evidence>
<dbReference type="InterPro" id="IPR048913">
    <property type="entry name" value="BetaGal_gal-bd"/>
</dbReference>
<dbReference type="AlphaFoldDB" id="A0A5J4ZQC3"/>
<dbReference type="Pfam" id="PF21467">
    <property type="entry name" value="BetaGal_gal-bd"/>
    <property type="match status" value="1"/>
</dbReference>
<evidence type="ECO:0000313" key="10">
    <source>
        <dbReference type="Proteomes" id="UP000325577"/>
    </source>
</evidence>
<feature type="coiled-coil region" evidence="4">
    <location>
        <begin position="557"/>
        <end position="594"/>
    </location>
</feature>
<dbReference type="OrthoDB" id="751422at2759"/>
<dbReference type="FunFam" id="2.60.120.260:FF:000076">
    <property type="entry name" value="Beta-galactosidase"/>
    <property type="match status" value="1"/>
</dbReference>
<accession>A0A5J4ZQC3</accession>
<evidence type="ECO:0000259" key="8">
    <source>
        <dbReference type="Pfam" id="PF21467"/>
    </source>
</evidence>
<dbReference type="Gene3D" id="3.20.20.80">
    <property type="entry name" value="Glycosidases"/>
    <property type="match status" value="1"/>
</dbReference>
<feature type="region of interest" description="Disordered" evidence="5">
    <location>
        <begin position="441"/>
        <end position="466"/>
    </location>
</feature>
<dbReference type="GO" id="GO:0004553">
    <property type="term" value="F:hydrolase activity, hydrolyzing O-glycosyl compounds"/>
    <property type="evidence" value="ECO:0007669"/>
    <property type="project" value="InterPro"/>
</dbReference>
<keyword evidence="6" id="KW-0472">Membrane</keyword>
<feature type="transmembrane region" description="Helical" evidence="6">
    <location>
        <begin position="67"/>
        <end position="86"/>
    </location>
</feature>
<dbReference type="InterPro" id="IPR041392">
    <property type="entry name" value="GHD"/>
</dbReference>
<dbReference type="Proteomes" id="UP000325577">
    <property type="component" value="Linkage Group LG5"/>
</dbReference>
<keyword evidence="1" id="KW-0732">Signal</keyword>
<dbReference type="InterPro" id="IPR001944">
    <property type="entry name" value="Glycoside_Hdrlase_35"/>
</dbReference>
<dbReference type="PRINTS" id="PR00742">
    <property type="entry name" value="GLHYDRLASE35"/>
</dbReference>
<feature type="coiled-coil region" evidence="4">
    <location>
        <begin position="497"/>
        <end position="524"/>
    </location>
</feature>
<evidence type="ECO:0000256" key="4">
    <source>
        <dbReference type="SAM" id="Coils"/>
    </source>
</evidence>
<evidence type="ECO:0000256" key="6">
    <source>
        <dbReference type="SAM" id="Phobius"/>
    </source>
</evidence>
<evidence type="ECO:0000256" key="5">
    <source>
        <dbReference type="SAM" id="MobiDB-lite"/>
    </source>
</evidence>
<keyword evidence="2" id="KW-0378">Hydrolase</keyword>
<dbReference type="SUPFAM" id="SSF49785">
    <property type="entry name" value="Galactose-binding domain-like"/>
    <property type="match status" value="1"/>
</dbReference>
<feature type="domain" description="Beta-galactosidase beta-sandwich" evidence="7">
    <location>
        <begin position="188"/>
        <end position="243"/>
    </location>
</feature>
<name>A0A5J4ZQC3_9ASTE</name>
<evidence type="ECO:0000259" key="7">
    <source>
        <dbReference type="Pfam" id="PF17834"/>
    </source>
</evidence>
<keyword evidence="10" id="KW-1185">Reference proteome</keyword>
<dbReference type="GO" id="GO:0005975">
    <property type="term" value="P:carbohydrate metabolic process"/>
    <property type="evidence" value="ECO:0007669"/>
    <property type="project" value="InterPro"/>
</dbReference>
<dbReference type="PANTHER" id="PTHR47747">
    <property type="entry name" value="RIBONUCLEASE P PROTEIN SUBUNIT P38-LIKE PROTEIN"/>
    <property type="match status" value="1"/>
</dbReference>
<feature type="transmembrane region" description="Helical" evidence="6">
    <location>
        <begin position="33"/>
        <end position="55"/>
    </location>
</feature>
<dbReference type="EMBL" id="CM018048">
    <property type="protein sequence ID" value="KAA8521093.1"/>
    <property type="molecule type" value="Genomic_DNA"/>
</dbReference>
<evidence type="ECO:0000256" key="1">
    <source>
        <dbReference type="ARBA" id="ARBA00022729"/>
    </source>
</evidence>
<evidence type="ECO:0000256" key="3">
    <source>
        <dbReference type="ARBA" id="ARBA00023295"/>
    </source>
</evidence>